<evidence type="ECO:0000256" key="1">
    <source>
        <dbReference type="ARBA" id="ARBA00007059"/>
    </source>
</evidence>
<accession>A0A0G3B575</accession>
<protein>
    <recommendedName>
        <fullName evidence="3">DUF905 domain-containing protein</fullName>
    </recommendedName>
</protein>
<evidence type="ECO:0008006" key="3">
    <source>
        <dbReference type="Google" id="ProtNLM"/>
    </source>
</evidence>
<comment type="similarity">
    <text evidence="1">Belongs to the UPF0401 family.</text>
</comment>
<geneLocation type="plasmid" evidence="2">
    <name>pF8475</name>
</geneLocation>
<dbReference type="InterPro" id="IPR009253">
    <property type="entry name" value="DUF905"/>
</dbReference>
<keyword evidence="2" id="KW-0614">Plasmid</keyword>
<reference evidence="2" key="1">
    <citation type="submission" date="2015-03" db="EMBL/GenBank/DDBJ databases">
        <title>Complete genome sequences of four Salmonella Typhimurium IncHI1 plasmids and their characteristics.</title>
        <authorList>
            <person name="Kubasova T."/>
            <person name="Matiasovicova J."/>
            <person name="Cejkova D."/>
            <person name="Sekelova Z."/>
            <person name="Polansky O."/>
            <person name="Medvecky M."/>
            <person name="Rychlik I."/>
            <person name="Juricova H."/>
        </authorList>
    </citation>
    <scope>NUCLEOTIDE SEQUENCE</scope>
    <source>
        <strain evidence="2">F8475</strain>
        <plasmid evidence="2">pF8475</plasmid>
    </source>
</reference>
<proteinExistence type="inferred from homology"/>
<dbReference type="InterPro" id="IPR038612">
    <property type="entry name" value="YkfF-like_sf"/>
</dbReference>
<sequence length="83" mass="9389">MKEILMSDLFSSESPVTLAQARTVAAGYQNVFIENLQPAGHFQIVIRDHRDHDSQLVWRNWNYESGANDALNSYLQSHGLKAS</sequence>
<dbReference type="RefSeq" id="WP_014334137.1">
    <property type="nucleotide sequence ID" value="NZ_KP899806.1"/>
</dbReference>
<dbReference type="Gene3D" id="3.30.160.130">
    <property type="entry name" value="ykff protein like domains"/>
    <property type="match status" value="1"/>
</dbReference>
<dbReference type="EMBL" id="KP899804">
    <property type="protein sequence ID" value="AKJ19992.1"/>
    <property type="molecule type" value="Genomic_DNA"/>
</dbReference>
<dbReference type="PATRIC" id="fig|28901.787.peg.5133"/>
<dbReference type="Pfam" id="PF06006">
    <property type="entry name" value="DUF905"/>
    <property type="match status" value="1"/>
</dbReference>
<organism evidence="2">
    <name type="scientific">Salmonella typhimurium</name>
    <dbReference type="NCBI Taxonomy" id="90371"/>
    <lineage>
        <taxon>Bacteria</taxon>
        <taxon>Pseudomonadati</taxon>
        <taxon>Pseudomonadota</taxon>
        <taxon>Gammaproteobacteria</taxon>
        <taxon>Enterobacterales</taxon>
        <taxon>Enterobacteriaceae</taxon>
        <taxon>Salmonella</taxon>
    </lineage>
</organism>
<name>A0A0G3B575_SALTM</name>
<dbReference type="SUPFAM" id="SSF54786">
    <property type="entry name" value="YcfA/nrd intein domain"/>
    <property type="match status" value="1"/>
</dbReference>
<evidence type="ECO:0000313" key="2">
    <source>
        <dbReference type="EMBL" id="AKJ19992.1"/>
    </source>
</evidence>
<dbReference type="AlphaFoldDB" id="A0A0G3B575"/>